<organism evidence="2 3">
    <name type="scientific">Patellaria atrata CBS 101060</name>
    <dbReference type="NCBI Taxonomy" id="1346257"/>
    <lineage>
        <taxon>Eukaryota</taxon>
        <taxon>Fungi</taxon>
        <taxon>Dikarya</taxon>
        <taxon>Ascomycota</taxon>
        <taxon>Pezizomycotina</taxon>
        <taxon>Dothideomycetes</taxon>
        <taxon>Dothideomycetes incertae sedis</taxon>
        <taxon>Patellariales</taxon>
        <taxon>Patellariaceae</taxon>
        <taxon>Patellaria</taxon>
    </lineage>
</organism>
<protein>
    <submittedName>
        <fullName evidence="2">Uncharacterized protein</fullName>
    </submittedName>
</protein>
<keyword evidence="1" id="KW-1133">Transmembrane helix</keyword>
<keyword evidence="3" id="KW-1185">Reference proteome</keyword>
<proteinExistence type="predicted"/>
<dbReference type="EMBL" id="MU006099">
    <property type="protein sequence ID" value="KAF2837497.1"/>
    <property type="molecule type" value="Genomic_DNA"/>
</dbReference>
<reference evidence="2" key="1">
    <citation type="journal article" date="2020" name="Stud. Mycol.">
        <title>101 Dothideomycetes genomes: a test case for predicting lifestyles and emergence of pathogens.</title>
        <authorList>
            <person name="Haridas S."/>
            <person name="Albert R."/>
            <person name="Binder M."/>
            <person name="Bloem J."/>
            <person name="Labutti K."/>
            <person name="Salamov A."/>
            <person name="Andreopoulos B."/>
            <person name="Baker S."/>
            <person name="Barry K."/>
            <person name="Bills G."/>
            <person name="Bluhm B."/>
            <person name="Cannon C."/>
            <person name="Castanera R."/>
            <person name="Culley D."/>
            <person name="Daum C."/>
            <person name="Ezra D."/>
            <person name="Gonzalez J."/>
            <person name="Henrissat B."/>
            <person name="Kuo A."/>
            <person name="Liang C."/>
            <person name="Lipzen A."/>
            <person name="Lutzoni F."/>
            <person name="Magnuson J."/>
            <person name="Mondo S."/>
            <person name="Nolan M."/>
            <person name="Ohm R."/>
            <person name="Pangilinan J."/>
            <person name="Park H.-J."/>
            <person name="Ramirez L."/>
            <person name="Alfaro M."/>
            <person name="Sun H."/>
            <person name="Tritt A."/>
            <person name="Yoshinaga Y."/>
            <person name="Zwiers L.-H."/>
            <person name="Turgeon B."/>
            <person name="Goodwin S."/>
            <person name="Spatafora J."/>
            <person name="Crous P."/>
            <person name="Grigoriev I."/>
        </authorList>
    </citation>
    <scope>NUCLEOTIDE SEQUENCE</scope>
    <source>
        <strain evidence="2">CBS 101060</strain>
    </source>
</reference>
<evidence type="ECO:0000313" key="3">
    <source>
        <dbReference type="Proteomes" id="UP000799429"/>
    </source>
</evidence>
<comment type="caution">
    <text evidence="2">The sequence shown here is derived from an EMBL/GenBank/DDBJ whole genome shotgun (WGS) entry which is preliminary data.</text>
</comment>
<feature type="transmembrane region" description="Helical" evidence="1">
    <location>
        <begin position="98"/>
        <end position="128"/>
    </location>
</feature>
<keyword evidence="1" id="KW-0812">Transmembrane</keyword>
<gene>
    <name evidence="2" type="ORF">M501DRAFT_170647</name>
</gene>
<accession>A0A9P4S7F1</accession>
<keyword evidence="1" id="KW-0472">Membrane</keyword>
<name>A0A9P4S7F1_9PEZI</name>
<sequence>MPTSQILSILAILPSRHARFAQPSSLPGRKHATQTYRLRGVRVASVVRIVRFYQLIDFSSTRIRDYSSQIFVRLPGPTSFFSFPDYFSFLDIISSLDFLYLLNFSIFFVGHILMNPLCWVISSTALLMRFSTRRLSCSDILFQDLPLFSLIPAAYIALLPQPHSCNAPLCQDALVLTYFPPNTAQCREYVQRVILMT</sequence>
<dbReference type="Proteomes" id="UP000799429">
    <property type="component" value="Unassembled WGS sequence"/>
</dbReference>
<evidence type="ECO:0000256" key="1">
    <source>
        <dbReference type="SAM" id="Phobius"/>
    </source>
</evidence>
<dbReference type="AlphaFoldDB" id="A0A9P4S7F1"/>
<evidence type="ECO:0000313" key="2">
    <source>
        <dbReference type="EMBL" id="KAF2837497.1"/>
    </source>
</evidence>